<dbReference type="AlphaFoldDB" id="A0A5E4UFT5"/>
<dbReference type="GO" id="GO:0032298">
    <property type="term" value="P:positive regulation of DNA-templated DNA replication initiation"/>
    <property type="evidence" value="ECO:0007669"/>
    <property type="project" value="TreeGrafter"/>
</dbReference>
<evidence type="ECO:0000313" key="1">
    <source>
        <dbReference type="EMBL" id="VVD98362.1"/>
    </source>
</evidence>
<dbReference type="EMBL" id="CABPSL010000006">
    <property type="protein sequence ID" value="VVD98362.1"/>
    <property type="molecule type" value="Genomic_DNA"/>
</dbReference>
<dbReference type="PANTHER" id="PTHR38767:SF1">
    <property type="entry name" value="DNA POLYMERASE III SUBUNIT CHI"/>
    <property type="match status" value="1"/>
</dbReference>
<dbReference type="PANTHER" id="PTHR38767">
    <property type="entry name" value="DNA POLYMERASE III SUBUNIT CHI"/>
    <property type="match status" value="1"/>
</dbReference>
<dbReference type="Pfam" id="PF04364">
    <property type="entry name" value="DNA_pol3_chi"/>
    <property type="match status" value="1"/>
</dbReference>
<dbReference type="GO" id="GO:0003677">
    <property type="term" value="F:DNA binding"/>
    <property type="evidence" value="ECO:0007669"/>
    <property type="project" value="InterPro"/>
</dbReference>
<dbReference type="InterPro" id="IPR036768">
    <property type="entry name" value="PolIII_chi_sf"/>
</dbReference>
<sequence length="140" mass="15966">MTRVDFHTHVANRLDYACRFARKVYGAGQTLVVVGEPDVLRAFDQTLWTFSPLEFVPHCFTQDPLAPQTPVVLAALDEEVQHHQVLLNLAGSVPTHFARFERVVEIVGDTPDELSGARERYRFYRDRGYTLNNYDQRGGS</sequence>
<evidence type="ECO:0000313" key="2">
    <source>
        <dbReference type="Proteomes" id="UP000384354"/>
    </source>
</evidence>
<dbReference type="SUPFAM" id="SSF102400">
    <property type="entry name" value="DNA polymerase III chi subunit"/>
    <property type="match status" value="1"/>
</dbReference>
<dbReference type="RefSeq" id="WP_017235579.1">
    <property type="nucleotide sequence ID" value="NZ_CABPSL010000006.1"/>
</dbReference>
<dbReference type="Proteomes" id="UP000384354">
    <property type="component" value="Unassembled WGS sequence"/>
</dbReference>
<dbReference type="OrthoDB" id="5297568at2"/>
<proteinExistence type="predicted"/>
<gene>
    <name evidence="1" type="ORF">PCE31106_01982</name>
</gene>
<name>A0A5E4UFT5_9BURK</name>
<dbReference type="Gene3D" id="3.40.50.10110">
    <property type="entry name" value="DNA polymerase III subunit chi"/>
    <property type="match status" value="1"/>
</dbReference>
<dbReference type="NCBIfam" id="NF004348">
    <property type="entry name" value="PRK05728.1-5"/>
    <property type="match status" value="1"/>
</dbReference>
<dbReference type="GO" id="GO:0003887">
    <property type="term" value="F:DNA-directed DNA polymerase activity"/>
    <property type="evidence" value="ECO:0007669"/>
    <property type="project" value="InterPro"/>
</dbReference>
<organism evidence="1 2">
    <name type="scientific">Pandoraea cepalis</name>
    <dbReference type="NCBI Taxonomy" id="2508294"/>
    <lineage>
        <taxon>Bacteria</taxon>
        <taxon>Pseudomonadati</taxon>
        <taxon>Pseudomonadota</taxon>
        <taxon>Betaproteobacteria</taxon>
        <taxon>Burkholderiales</taxon>
        <taxon>Burkholderiaceae</taxon>
        <taxon>Pandoraea</taxon>
    </lineage>
</organism>
<dbReference type="GO" id="GO:0006260">
    <property type="term" value="P:DNA replication"/>
    <property type="evidence" value="ECO:0007669"/>
    <property type="project" value="InterPro"/>
</dbReference>
<protein>
    <submittedName>
        <fullName evidence="1">DNA polymerase III subunit chi</fullName>
    </submittedName>
</protein>
<accession>A0A5E4UFT5</accession>
<dbReference type="InterPro" id="IPR007459">
    <property type="entry name" value="DNA_pol3_chi"/>
</dbReference>
<reference evidence="1 2" key="1">
    <citation type="submission" date="2019-08" db="EMBL/GenBank/DDBJ databases">
        <authorList>
            <person name="Peeters C."/>
        </authorList>
    </citation>
    <scope>NUCLEOTIDE SEQUENCE [LARGE SCALE GENOMIC DNA]</scope>
    <source>
        <strain evidence="1 2">LMG 31106</strain>
    </source>
</reference>